<keyword evidence="1" id="KW-0732">Signal</keyword>
<proteinExistence type="predicted"/>
<keyword evidence="4" id="KW-1185">Reference proteome</keyword>
<gene>
    <name evidence="3" type="ORF">F0P94_03915</name>
</gene>
<dbReference type="SUPFAM" id="SSF160574">
    <property type="entry name" value="BT0923-like"/>
    <property type="match status" value="1"/>
</dbReference>
<dbReference type="RefSeq" id="WP_150902496.1">
    <property type="nucleotide sequence ID" value="NZ_VTWT01000002.1"/>
</dbReference>
<evidence type="ECO:0000259" key="2">
    <source>
        <dbReference type="Pfam" id="PF11396"/>
    </source>
</evidence>
<sequence>MKKALWIMLGFCLCNVQALWAQNEGRAGGHQVPALVTSAFNTKYPNMKVTDWDWERDKGLYEAEFKMDGKEWEAYFTPEGAWEETETEIHKNQLPAPVNKSLTAGPYSNWSMDDYTEMDTPEKGKLYRVKAKDGNKKMYLTFDANGNMLETKDVAAMKKKKY</sequence>
<feature type="chain" id="PRO_5024856602" description="Putative beta-lactamase-inhibitor-like PepSY-like domain-containing protein" evidence="1">
    <location>
        <begin position="22"/>
        <end position="162"/>
    </location>
</feature>
<evidence type="ECO:0000313" key="3">
    <source>
        <dbReference type="EMBL" id="KAA9340584.1"/>
    </source>
</evidence>
<dbReference type="Gene3D" id="3.10.450.360">
    <property type="match status" value="1"/>
</dbReference>
<evidence type="ECO:0000313" key="4">
    <source>
        <dbReference type="Proteomes" id="UP000326570"/>
    </source>
</evidence>
<dbReference type="InterPro" id="IPR021533">
    <property type="entry name" value="PepSY-like"/>
</dbReference>
<dbReference type="Pfam" id="PF11396">
    <property type="entry name" value="PepSY_like"/>
    <property type="match status" value="1"/>
</dbReference>
<evidence type="ECO:0000256" key="1">
    <source>
        <dbReference type="SAM" id="SignalP"/>
    </source>
</evidence>
<protein>
    <recommendedName>
        <fullName evidence="2">Putative beta-lactamase-inhibitor-like PepSY-like domain-containing protein</fullName>
    </recommendedName>
</protein>
<organism evidence="3 4">
    <name type="scientific">Adhaeribacter soli</name>
    <dbReference type="NCBI Taxonomy" id="2607655"/>
    <lineage>
        <taxon>Bacteria</taxon>
        <taxon>Pseudomonadati</taxon>
        <taxon>Bacteroidota</taxon>
        <taxon>Cytophagia</taxon>
        <taxon>Cytophagales</taxon>
        <taxon>Hymenobacteraceae</taxon>
        <taxon>Adhaeribacter</taxon>
    </lineage>
</organism>
<name>A0A5N1J406_9BACT</name>
<feature type="signal peptide" evidence="1">
    <location>
        <begin position="1"/>
        <end position="21"/>
    </location>
</feature>
<dbReference type="EMBL" id="VTWT01000002">
    <property type="protein sequence ID" value="KAA9340584.1"/>
    <property type="molecule type" value="Genomic_DNA"/>
</dbReference>
<reference evidence="3 4" key="1">
    <citation type="submission" date="2019-09" db="EMBL/GenBank/DDBJ databases">
        <title>Genome sequence of Adhaeribacter sp. M2.</title>
        <authorList>
            <person name="Srinivasan S."/>
        </authorList>
    </citation>
    <scope>NUCLEOTIDE SEQUENCE [LARGE SCALE GENOMIC DNA]</scope>
    <source>
        <strain evidence="3 4">M2</strain>
    </source>
</reference>
<accession>A0A5N1J406</accession>
<feature type="domain" description="Putative beta-lactamase-inhibitor-like PepSY-like" evidence="2">
    <location>
        <begin position="61"/>
        <end position="149"/>
    </location>
</feature>
<comment type="caution">
    <text evidence="3">The sequence shown here is derived from an EMBL/GenBank/DDBJ whole genome shotgun (WGS) entry which is preliminary data.</text>
</comment>
<dbReference type="AlphaFoldDB" id="A0A5N1J406"/>
<dbReference type="Proteomes" id="UP000326570">
    <property type="component" value="Unassembled WGS sequence"/>
</dbReference>